<evidence type="ECO:0000313" key="2">
    <source>
        <dbReference type="EMBL" id="MXU83226.1"/>
    </source>
</evidence>
<feature type="chain" id="PRO_5025374422" evidence="1">
    <location>
        <begin position="31"/>
        <end position="74"/>
    </location>
</feature>
<accession>A0A6B0U4S9</accession>
<proteinExistence type="predicted"/>
<dbReference type="AlphaFoldDB" id="A0A6B0U4S9"/>
<sequence>MNQWEAAWTPKSRCWFLAGWMSMMRAGCSSCGCPPSSGAAARNRRTTTFPAGSWGGRCHGPLLRGDFQAAWVPL</sequence>
<keyword evidence="1" id="KW-0732">Signal</keyword>
<dbReference type="EMBL" id="GIFC01001143">
    <property type="protein sequence ID" value="MXU83226.1"/>
    <property type="molecule type" value="Transcribed_RNA"/>
</dbReference>
<protein>
    <submittedName>
        <fullName evidence="2">Putative secreted protein</fullName>
    </submittedName>
</protein>
<organism evidence="2">
    <name type="scientific">Ixodes ricinus</name>
    <name type="common">Common tick</name>
    <name type="synonym">Acarus ricinus</name>
    <dbReference type="NCBI Taxonomy" id="34613"/>
    <lineage>
        <taxon>Eukaryota</taxon>
        <taxon>Metazoa</taxon>
        <taxon>Ecdysozoa</taxon>
        <taxon>Arthropoda</taxon>
        <taxon>Chelicerata</taxon>
        <taxon>Arachnida</taxon>
        <taxon>Acari</taxon>
        <taxon>Parasitiformes</taxon>
        <taxon>Ixodida</taxon>
        <taxon>Ixodoidea</taxon>
        <taxon>Ixodidae</taxon>
        <taxon>Ixodinae</taxon>
        <taxon>Ixodes</taxon>
    </lineage>
</organism>
<reference evidence="2" key="1">
    <citation type="submission" date="2019-12" db="EMBL/GenBank/DDBJ databases">
        <title>An insight into the sialome of adult female Ixodes ricinus ticks feeding for 6 days.</title>
        <authorList>
            <person name="Perner J."/>
            <person name="Ribeiro J.M.C."/>
        </authorList>
    </citation>
    <scope>NUCLEOTIDE SEQUENCE</scope>
    <source>
        <strain evidence="2">Semi-engorged</strain>
        <tissue evidence="2">Salivary glands</tissue>
    </source>
</reference>
<name>A0A6B0U4S9_IXORI</name>
<feature type="signal peptide" evidence="1">
    <location>
        <begin position="1"/>
        <end position="30"/>
    </location>
</feature>
<evidence type="ECO:0000256" key="1">
    <source>
        <dbReference type="SAM" id="SignalP"/>
    </source>
</evidence>